<sequence length="454" mass="52766">KIEITANGVAALISCHLNFLKEGTLQNIKEPYIRIGESIQSCLYMMSENDSVINNDMDKLNATFYLNITKEFEKSQELNELLLSNDKINLMYYGWIIQMLYYIVADNLLGKLLDSNDFELVYILSNKDLDKNRYKDFLKKHLKRIIENFDILLEKHDKNIYKDFKNIKYSLEKKLEDFEVKIYKDDFKKHYLWLKLKSNSKQALFVTPRSSTTSFPKSPKDGKDAEETHSNISKKPKFEDVLSNMSASPIVKRVLYLVNGEIEGEKSEKNKTTENLENLFKSIAITHIFTSRDTSDIANILLGVNIKGKKIEESHFLHTDAKKSFSEIINKCNEKNGYKVEKNSYIKRLTNKWKKVSRIKFIEMADKDDTVKIVIVADRNIIGVIHQLITGQWVAAEPGSVSKFVEFEFAQNDEQPEGEPTYKNFRLVRSNDVNHLEKYRRVDPSDGFTLTLKK</sequence>
<protein>
    <submittedName>
        <fullName evidence="3">DUF1729 domain-containing protein</fullName>
    </submittedName>
</protein>
<evidence type="ECO:0000313" key="3">
    <source>
        <dbReference type="WBParaSite" id="MhA1_Contig1479.frz3.gene11"/>
    </source>
</evidence>
<dbReference type="WBParaSite" id="MhA1_Contig1479.frz3.gene11">
    <property type="protein sequence ID" value="MhA1_Contig1479.frz3.gene11"/>
    <property type="gene ID" value="MhA1_Contig1479.frz3.gene11"/>
</dbReference>
<feature type="compositionally biased region" description="Basic and acidic residues" evidence="1">
    <location>
        <begin position="218"/>
        <end position="229"/>
    </location>
</feature>
<feature type="region of interest" description="Disordered" evidence="1">
    <location>
        <begin position="209"/>
        <end position="230"/>
    </location>
</feature>
<reference evidence="3" key="1">
    <citation type="submission" date="2016-11" db="UniProtKB">
        <authorList>
            <consortium name="WormBaseParasite"/>
        </authorList>
    </citation>
    <scope>IDENTIFICATION</scope>
</reference>
<name>A0A1I8B7N2_MELHA</name>
<accession>A0A1I8B7N2</accession>
<dbReference type="AlphaFoldDB" id="A0A1I8B7N2"/>
<dbReference type="Proteomes" id="UP000095281">
    <property type="component" value="Unplaced"/>
</dbReference>
<organism evidence="2 3">
    <name type="scientific">Meloidogyne hapla</name>
    <name type="common">Root-knot nematode worm</name>
    <dbReference type="NCBI Taxonomy" id="6305"/>
    <lineage>
        <taxon>Eukaryota</taxon>
        <taxon>Metazoa</taxon>
        <taxon>Ecdysozoa</taxon>
        <taxon>Nematoda</taxon>
        <taxon>Chromadorea</taxon>
        <taxon>Rhabditida</taxon>
        <taxon>Tylenchina</taxon>
        <taxon>Tylenchomorpha</taxon>
        <taxon>Tylenchoidea</taxon>
        <taxon>Meloidogynidae</taxon>
        <taxon>Meloidogyninae</taxon>
        <taxon>Meloidogyne</taxon>
    </lineage>
</organism>
<proteinExistence type="predicted"/>
<keyword evidence="2" id="KW-1185">Reference proteome</keyword>
<evidence type="ECO:0000313" key="2">
    <source>
        <dbReference type="Proteomes" id="UP000095281"/>
    </source>
</evidence>
<evidence type="ECO:0000256" key="1">
    <source>
        <dbReference type="SAM" id="MobiDB-lite"/>
    </source>
</evidence>